<reference evidence="5 6" key="1">
    <citation type="submission" date="2022-11" db="EMBL/GenBank/DDBJ databases">
        <title>The characterization of three novel Bacteroidetes species and genomic analysis of their roles in tidal elemental geochemical cycles.</title>
        <authorList>
            <person name="Ma K.-J."/>
        </authorList>
    </citation>
    <scope>NUCLEOTIDE SEQUENCE [LARGE SCALE GENOMIC DNA]</scope>
    <source>
        <strain evidence="5 6">M82</strain>
    </source>
</reference>
<evidence type="ECO:0000259" key="4">
    <source>
        <dbReference type="Pfam" id="PF01420"/>
    </source>
</evidence>
<dbReference type="CDD" id="cd17266">
    <property type="entry name" value="RMtype1_S_Sau1132ORF3780P-TRD2-CR2_like"/>
    <property type="match status" value="1"/>
</dbReference>
<dbReference type="SUPFAM" id="SSF116734">
    <property type="entry name" value="DNA methylase specificity domain"/>
    <property type="match status" value="2"/>
</dbReference>
<evidence type="ECO:0000256" key="3">
    <source>
        <dbReference type="ARBA" id="ARBA00023125"/>
    </source>
</evidence>
<name>A0ABT3RJK8_9BACT</name>
<feature type="domain" description="Type I restriction modification DNA specificity" evidence="4">
    <location>
        <begin position="295"/>
        <end position="382"/>
    </location>
</feature>
<protein>
    <submittedName>
        <fullName evidence="5">Restriction endonuclease subunit S</fullName>
        <ecNumber evidence="5">3.1.21.-</ecNumber>
    </submittedName>
</protein>
<dbReference type="Proteomes" id="UP001207228">
    <property type="component" value="Unassembled WGS sequence"/>
</dbReference>
<evidence type="ECO:0000313" key="6">
    <source>
        <dbReference type="Proteomes" id="UP001207228"/>
    </source>
</evidence>
<keyword evidence="5" id="KW-0255">Endonuclease</keyword>
<comment type="caution">
    <text evidence="5">The sequence shown here is derived from an EMBL/GenBank/DDBJ whole genome shotgun (WGS) entry which is preliminary data.</text>
</comment>
<proteinExistence type="inferred from homology"/>
<dbReference type="Gene3D" id="3.90.220.20">
    <property type="entry name" value="DNA methylase specificity domains"/>
    <property type="match status" value="1"/>
</dbReference>
<dbReference type="InterPro" id="IPR000055">
    <property type="entry name" value="Restrct_endonuc_typeI_TRD"/>
</dbReference>
<gene>
    <name evidence="5" type="ORF">OO017_18700</name>
</gene>
<comment type="similarity">
    <text evidence="1">Belongs to the type-I restriction system S methylase family.</text>
</comment>
<dbReference type="Gene3D" id="1.10.287.1120">
    <property type="entry name" value="Bipartite methylase S protein"/>
    <property type="match status" value="2"/>
</dbReference>
<dbReference type="InterPro" id="IPR044946">
    <property type="entry name" value="Restrct_endonuc_typeI_TRD_sf"/>
</dbReference>
<evidence type="ECO:0000256" key="2">
    <source>
        <dbReference type="ARBA" id="ARBA00022747"/>
    </source>
</evidence>
<keyword evidence="5" id="KW-0540">Nuclease</keyword>
<keyword evidence="2" id="KW-0680">Restriction system</keyword>
<dbReference type="Pfam" id="PF01420">
    <property type="entry name" value="Methylase_S"/>
    <property type="match status" value="2"/>
</dbReference>
<keyword evidence="5" id="KW-0378">Hydrolase</keyword>
<keyword evidence="3" id="KW-0238">DNA-binding</keyword>
<organism evidence="5 6">
    <name type="scientific">Pontibacter anaerobius</name>
    <dbReference type="NCBI Taxonomy" id="2993940"/>
    <lineage>
        <taxon>Bacteria</taxon>
        <taxon>Pseudomonadati</taxon>
        <taxon>Bacteroidota</taxon>
        <taxon>Cytophagia</taxon>
        <taxon>Cytophagales</taxon>
        <taxon>Hymenobacteraceae</taxon>
        <taxon>Pontibacter</taxon>
    </lineage>
</organism>
<evidence type="ECO:0000313" key="5">
    <source>
        <dbReference type="EMBL" id="MCX2741995.1"/>
    </source>
</evidence>
<dbReference type="InterPro" id="IPR052021">
    <property type="entry name" value="Type-I_RS_S_subunit"/>
</dbReference>
<dbReference type="GO" id="GO:0016787">
    <property type="term" value="F:hydrolase activity"/>
    <property type="evidence" value="ECO:0007669"/>
    <property type="project" value="UniProtKB-KW"/>
</dbReference>
<feature type="domain" description="Type I restriction modification DNA specificity" evidence="4">
    <location>
        <begin position="24"/>
        <end position="178"/>
    </location>
</feature>
<sequence length="397" mass="45097">MEAAVEITTEVKNVPALRFPEFNGEWKEVRLEDICDTFKSGESITSKDIADSGEYPVYGGNGLRGYTTKYTHDGFYTLIGRQGALCGNINRVYGKSYISEHAIAVSTNNSSDTEWLAQKLDYMNLNRLSESSAQPGLAVNKLLRLKLKVPVLHEQQKIASFLSAVDEKIKQLSKKKELLKKYKKGVMQQLFSQQIRFKDDRGNAFPEWEEKKLVEVLSEHKGRNTDLAIEEVFSVAKEKGVVNQIEHLGRSYASNDISNYKVVYPDDVIYTKSPTSDFPYGIIKQNKLDRIGVVSVLYAVFKPVNRNIGLLLDYYFSSWVNTYNYLNPLVQKGAKNTMNINNSDFLNGRRISLPSSLEEQEKIANFLTSIDSKINHTSKQLEQAQQFKKGLLQQLFV</sequence>
<dbReference type="PANTHER" id="PTHR30408:SF12">
    <property type="entry name" value="TYPE I RESTRICTION ENZYME MJAVIII SPECIFICITY SUBUNIT"/>
    <property type="match status" value="1"/>
</dbReference>
<keyword evidence="6" id="KW-1185">Reference proteome</keyword>
<dbReference type="RefSeq" id="WP_266054227.1">
    <property type="nucleotide sequence ID" value="NZ_JAPFQO010000014.1"/>
</dbReference>
<dbReference type="EMBL" id="JAPFQO010000014">
    <property type="protein sequence ID" value="MCX2741995.1"/>
    <property type="molecule type" value="Genomic_DNA"/>
</dbReference>
<dbReference type="EC" id="3.1.21.-" evidence="5"/>
<dbReference type="GO" id="GO:0004519">
    <property type="term" value="F:endonuclease activity"/>
    <property type="evidence" value="ECO:0007669"/>
    <property type="project" value="UniProtKB-KW"/>
</dbReference>
<accession>A0ABT3RJK8</accession>
<dbReference type="PANTHER" id="PTHR30408">
    <property type="entry name" value="TYPE-1 RESTRICTION ENZYME ECOKI SPECIFICITY PROTEIN"/>
    <property type="match status" value="1"/>
</dbReference>
<evidence type="ECO:0000256" key="1">
    <source>
        <dbReference type="ARBA" id="ARBA00010923"/>
    </source>
</evidence>